<keyword evidence="2" id="KW-1003">Cell membrane</keyword>
<feature type="transmembrane region" description="Helical" evidence="6">
    <location>
        <begin position="163"/>
        <end position="184"/>
    </location>
</feature>
<organism evidence="7">
    <name type="scientific">freshwater metagenome</name>
    <dbReference type="NCBI Taxonomy" id="449393"/>
    <lineage>
        <taxon>unclassified sequences</taxon>
        <taxon>metagenomes</taxon>
        <taxon>ecological metagenomes</taxon>
    </lineage>
</organism>
<feature type="transmembrane region" description="Helical" evidence="6">
    <location>
        <begin position="191"/>
        <end position="212"/>
    </location>
</feature>
<name>A0A6J6CVU8_9ZZZZ</name>
<feature type="transmembrane region" description="Helical" evidence="6">
    <location>
        <begin position="375"/>
        <end position="393"/>
    </location>
</feature>
<proteinExistence type="predicted"/>
<gene>
    <name evidence="7" type="ORF">UFOPK1618_00078</name>
</gene>
<dbReference type="GO" id="GO:0005886">
    <property type="term" value="C:plasma membrane"/>
    <property type="evidence" value="ECO:0007669"/>
    <property type="project" value="UniProtKB-SubCell"/>
</dbReference>
<feature type="transmembrane region" description="Helical" evidence="6">
    <location>
        <begin position="296"/>
        <end position="319"/>
    </location>
</feature>
<evidence type="ECO:0000256" key="6">
    <source>
        <dbReference type="SAM" id="Phobius"/>
    </source>
</evidence>
<dbReference type="CDD" id="cd06580">
    <property type="entry name" value="TM_PBP1_transp_TpRbsC_like"/>
    <property type="match status" value="1"/>
</dbReference>
<evidence type="ECO:0000256" key="2">
    <source>
        <dbReference type="ARBA" id="ARBA00022475"/>
    </source>
</evidence>
<keyword evidence="5 6" id="KW-0472">Membrane</keyword>
<dbReference type="AlphaFoldDB" id="A0A6J6CVU8"/>
<dbReference type="EMBL" id="CAEZTF010000006">
    <property type="protein sequence ID" value="CAB4553838.1"/>
    <property type="molecule type" value="Genomic_DNA"/>
</dbReference>
<feature type="transmembrane region" description="Helical" evidence="6">
    <location>
        <begin position="331"/>
        <end position="354"/>
    </location>
</feature>
<evidence type="ECO:0000256" key="1">
    <source>
        <dbReference type="ARBA" id="ARBA00004651"/>
    </source>
</evidence>
<dbReference type="Pfam" id="PF02653">
    <property type="entry name" value="BPD_transp_2"/>
    <property type="match status" value="1"/>
</dbReference>
<evidence type="ECO:0000256" key="4">
    <source>
        <dbReference type="ARBA" id="ARBA00022989"/>
    </source>
</evidence>
<keyword evidence="3 6" id="KW-0812">Transmembrane</keyword>
<feature type="transmembrane region" description="Helical" evidence="6">
    <location>
        <begin position="80"/>
        <end position="100"/>
    </location>
</feature>
<feature type="transmembrane region" description="Helical" evidence="6">
    <location>
        <begin position="48"/>
        <end position="73"/>
    </location>
</feature>
<evidence type="ECO:0000256" key="5">
    <source>
        <dbReference type="ARBA" id="ARBA00023136"/>
    </source>
</evidence>
<feature type="transmembrane region" description="Helical" evidence="6">
    <location>
        <begin position="112"/>
        <end position="129"/>
    </location>
</feature>
<dbReference type="GO" id="GO:0022857">
    <property type="term" value="F:transmembrane transporter activity"/>
    <property type="evidence" value="ECO:0007669"/>
    <property type="project" value="InterPro"/>
</dbReference>
<accession>A0A6J6CVU8</accession>
<comment type="subcellular location">
    <subcellularLocation>
        <location evidence="1">Cell membrane</location>
        <topology evidence="1">Multi-pass membrane protein</topology>
    </subcellularLocation>
</comment>
<keyword evidence="4 6" id="KW-1133">Transmembrane helix</keyword>
<evidence type="ECO:0000256" key="3">
    <source>
        <dbReference type="ARBA" id="ARBA00022692"/>
    </source>
</evidence>
<evidence type="ECO:0000313" key="7">
    <source>
        <dbReference type="EMBL" id="CAB4553838.1"/>
    </source>
</evidence>
<feature type="transmembrane region" description="Helical" evidence="6">
    <location>
        <begin position="136"/>
        <end position="157"/>
    </location>
</feature>
<dbReference type="InterPro" id="IPR001851">
    <property type="entry name" value="ABC_transp_permease"/>
</dbReference>
<feature type="transmembrane region" description="Helical" evidence="6">
    <location>
        <begin position="244"/>
        <end position="265"/>
    </location>
</feature>
<dbReference type="PANTHER" id="PTHR43370">
    <property type="entry name" value="SUGAR ABC TRANSPORTER INTEGRAL MEMBRANE PROTEIN-RELATED"/>
    <property type="match status" value="1"/>
</dbReference>
<dbReference type="PANTHER" id="PTHR43370:SF1">
    <property type="entry name" value="GUANOSINE ABC TRANSPORTER PERMEASE PROTEIN NUPQ"/>
    <property type="match status" value="1"/>
</dbReference>
<sequence>MKRSFKTAIAFSVFALISLWLSITAPAGTTLFSFNAGKELFAIPDFQIPVANASWIITAVVALATGVTWWLSLQAKKTPLWLTAVFAFVLIQQFLIIMFVDQMFPVTTTLQGSLALAVPLIFGALAGVLSERVGVVNIAIEGQLLAGAFASALVTSITHSLTLGLLAAAISGSLIAGLLAVFSIKYVVHQIIVGVVVNVLVIGITSFLYSTVMARDLVALNQPERFDQIDIPLLSQIPIIGPLLFSQTLIVYLMYLGVAVVYIALFKTRWGLRLRAVGEYPKAADTVGIKVYRTRYIGVMLGGALAGIGGAFFTLGAVGSFSKEMTSGAGYIALAALIFGRWNPLLATLAALMFGFAQNLQSVLSIIGSDVPSQFLLMLPYALTIVAVAGLVGKVSGPAATGKAYIKS</sequence>
<reference evidence="7" key="1">
    <citation type="submission" date="2020-05" db="EMBL/GenBank/DDBJ databases">
        <authorList>
            <person name="Chiriac C."/>
            <person name="Salcher M."/>
            <person name="Ghai R."/>
            <person name="Kavagutti S V."/>
        </authorList>
    </citation>
    <scope>NUCLEOTIDE SEQUENCE</scope>
</reference>
<protein>
    <submittedName>
        <fullName evidence="7">Unannotated protein</fullName>
    </submittedName>
</protein>